<dbReference type="PANTHER" id="PTHR12863">
    <property type="entry name" value="FATTY ACID HYDROXYLASE"/>
    <property type="match status" value="1"/>
</dbReference>
<evidence type="ECO:0000313" key="25">
    <source>
        <dbReference type="RefSeq" id="XP_034107644.1"/>
    </source>
</evidence>
<comment type="function">
    <text evidence="18">Catalyzes stereospecific hydroxylation of free fatty acids at the C-2 position to produce (R)-2-hydroxy fatty acids, which are building blocks of sphingolipids and glycosphingolipids common in neural tissue and epidermis. Plays an essential role in the synthesis of galactosphingolipids of the myelin sheath. Responsible for the synthesis of sphingolipids and glycosphingolipids involved in the formation of epidermal lamellar bodies critical for skin permeability barrier. Participates in the synthesis of glycosphingolipids and a fraction of type II wax diesters in sebaceous gland, specifically regulating hair follicle homeostasis. Involved in the synthesis of sphingolipids of plasma membrane rafts, controlling lipid raft mobility and trafficking of raft-associated proteins.</text>
</comment>
<dbReference type="RefSeq" id="XP_051860566.1">
    <property type="nucleotide sequence ID" value="XM_052004606.1"/>
</dbReference>
<gene>
    <name evidence="24 25 26" type="primary">LOC117570246</name>
</gene>
<feature type="binding site" evidence="19">
    <location>
        <position position="237"/>
    </location>
    <ligand>
        <name>Zn(2+)</name>
        <dbReference type="ChEBI" id="CHEBI:29105"/>
        <label>1</label>
    </ligand>
</feature>
<dbReference type="Proteomes" id="UP000515160">
    <property type="component" value="Chromosome 3"/>
</dbReference>
<comment type="similarity">
    <text evidence="4 18">Belongs to the sterol desaturase family. SCS7 subfamily.</text>
</comment>
<evidence type="ECO:0000259" key="22">
    <source>
        <dbReference type="PROSITE" id="PS50255"/>
    </source>
</evidence>
<dbReference type="GO" id="GO:0020037">
    <property type="term" value="F:heme binding"/>
    <property type="evidence" value="ECO:0007669"/>
    <property type="project" value="InterPro"/>
</dbReference>
<feature type="binding site" evidence="19">
    <location>
        <position position="320"/>
    </location>
    <ligand>
        <name>Zn(2+)</name>
        <dbReference type="ChEBI" id="CHEBI:29105"/>
        <label>1</label>
    </ligand>
</feature>
<evidence type="ECO:0000256" key="20">
    <source>
        <dbReference type="PIRSR" id="PIRSR005149-50"/>
    </source>
</evidence>
<sequence>MDAPKEMEQSNNKFIVKYRQQYYDISEFMHKHPGGINTLKGLNDSDMTSRFMKAPPHSDAAMYLMREYKVDSSEYESTKKSHSKNTSSENGIELLQHPKESEDTNNNQLDESMEHLVDWSKAMLPQIKNITKYYDEWVHKPVDRPLRLFGPWYLEMCTKTPWWVVPTFWIPVIAVLAGLEFQAKAKSTSDVAILSGYILFGVLLWTFLEYVLHRWVFHIKLTEDSGPWLCTFHFMIHGLHHKVPFDPMRLVFPPLPGVVLASILYSPISLILQNHNPRIILSGALLGYLCYDMIHYYLHYGNPKASHHLYDMKRYHYQHHFAHQDLGYGISSPFWDNVFKTRIHLRKLRFQLRWS</sequence>
<feature type="binding site" evidence="19">
    <location>
        <position position="319"/>
    </location>
    <ligand>
        <name>Zn(2+)</name>
        <dbReference type="ChEBI" id="CHEBI:29105"/>
        <label>1</label>
    </ligand>
</feature>
<dbReference type="RefSeq" id="XP_034107642.1">
    <property type="nucleotide sequence ID" value="XM_034251751.2"/>
</dbReference>
<evidence type="ECO:0000256" key="21">
    <source>
        <dbReference type="SAM" id="Phobius"/>
    </source>
</evidence>
<evidence type="ECO:0000256" key="11">
    <source>
        <dbReference type="ARBA" id="ARBA00022833"/>
    </source>
</evidence>
<keyword evidence="16 18" id="KW-0472">Membrane</keyword>
<dbReference type="AlphaFoldDB" id="A0A6P8X2S2"/>
<organism evidence="23 25">
    <name type="scientific">Drosophila albomicans</name>
    <name type="common">Fruit fly</name>
    <dbReference type="NCBI Taxonomy" id="7291"/>
    <lineage>
        <taxon>Eukaryota</taxon>
        <taxon>Metazoa</taxon>
        <taxon>Ecdysozoa</taxon>
        <taxon>Arthropoda</taxon>
        <taxon>Hexapoda</taxon>
        <taxon>Insecta</taxon>
        <taxon>Pterygota</taxon>
        <taxon>Neoptera</taxon>
        <taxon>Endopterygota</taxon>
        <taxon>Diptera</taxon>
        <taxon>Brachycera</taxon>
        <taxon>Muscomorpha</taxon>
        <taxon>Ephydroidea</taxon>
        <taxon>Drosophilidae</taxon>
        <taxon>Drosophila</taxon>
    </lineage>
</organism>
<feature type="transmembrane region" description="Helical" evidence="21">
    <location>
        <begin position="161"/>
        <end position="179"/>
    </location>
</feature>
<evidence type="ECO:0000256" key="4">
    <source>
        <dbReference type="ARBA" id="ARBA00005747"/>
    </source>
</evidence>
<dbReference type="Gene3D" id="3.10.120.10">
    <property type="entry name" value="Cytochrome b5-like heme/steroid binding domain"/>
    <property type="match status" value="1"/>
</dbReference>
<feature type="transmembrane region" description="Helical" evidence="21">
    <location>
        <begin position="191"/>
        <end position="208"/>
    </location>
</feature>
<dbReference type="RefSeq" id="XP_034107644.1">
    <property type="nucleotide sequence ID" value="XM_034251753.2"/>
</dbReference>
<evidence type="ECO:0000256" key="3">
    <source>
        <dbReference type="ARBA" id="ARBA00005189"/>
    </source>
</evidence>
<dbReference type="OrthoDB" id="2204368at2759"/>
<feature type="binding site" description="axial binding residue" evidence="20">
    <location>
        <position position="32"/>
    </location>
    <ligand>
        <name>heme</name>
        <dbReference type="ChEBI" id="CHEBI:30413"/>
    </ligand>
    <ligandPart>
        <name>Fe</name>
        <dbReference type="ChEBI" id="CHEBI:18248"/>
    </ligandPart>
</feature>
<dbReference type="Pfam" id="PF04116">
    <property type="entry name" value="FA_hydroxylase"/>
    <property type="match status" value="1"/>
</dbReference>
<dbReference type="GO" id="GO:0080132">
    <property type="term" value="F:fatty acid 2-hydroxylase activity"/>
    <property type="evidence" value="ECO:0007669"/>
    <property type="project" value="InterPro"/>
</dbReference>
<dbReference type="GeneID" id="117570246"/>
<feature type="binding site" evidence="19">
    <location>
        <position position="218"/>
    </location>
    <ligand>
        <name>Zn(2+)</name>
        <dbReference type="ChEBI" id="CHEBI:29105"/>
        <label>1</label>
    </ligand>
</feature>
<keyword evidence="8 18" id="KW-0479">Metal-binding</keyword>
<dbReference type="PROSITE" id="PS50255">
    <property type="entry name" value="CYTOCHROME_B5_2"/>
    <property type="match status" value="1"/>
</dbReference>
<accession>A0A6P8X2S2</accession>
<evidence type="ECO:0000256" key="8">
    <source>
        <dbReference type="ARBA" id="ARBA00022723"/>
    </source>
</evidence>
<evidence type="ECO:0000256" key="14">
    <source>
        <dbReference type="ARBA" id="ARBA00023004"/>
    </source>
</evidence>
<dbReference type="InterPro" id="IPR036400">
    <property type="entry name" value="Cyt_B5-like_heme/steroid_sf"/>
</dbReference>
<keyword evidence="10 18" id="KW-0276">Fatty acid metabolism</keyword>
<evidence type="ECO:0000256" key="16">
    <source>
        <dbReference type="ARBA" id="ARBA00023136"/>
    </source>
</evidence>
<proteinExistence type="inferred from homology"/>
<feature type="transmembrane region" description="Helical" evidence="21">
    <location>
        <begin position="251"/>
        <end position="272"/>
    </location>
</feature>
<keyword evidence="12 21" id="KW-1133">Transmembrane helix</keyword>
<dbReference type="PROSITE" id="PS00191">
    <property type="entry name" value="CYTOCHROME_B5_1"/>
    <property type="match status" value="1"/>
</dbReference>
<dbReference type="InterPro" id="IPR006694">
    <property type="entry name" value="Fatty_acid_hydroxylase"/>
</dbReference>
<evidence type="ECO:0000256" key="6">
    <source>
        <dbReference type="ARBA" id="ARBA00022617"/>
    </source>
</evidence>
<dbReference type="SUPFAM" id="SSF55856">
    <property type="entry name" value="Cytochrome b5-like heme/steroid binding domain"/>
    <property type="match status" value="1"/>
</dbReference>
<keyword evidence="15 18" id="KW-0443">Lipid metabolism</keyword>
<comment type="subcellular location">
    <subcellularLocation>
        <location evidence="1">Endoplasmic reticulum membrane</location>
        <topology evidence="1">Multi-pass membrane protein</topology>
    </subcellularLocation>
</comment>
<comment type="pathway">
    <text evidence="3">Lipid metabolism.</text>
</comment>
<keyword evidence="23" id="KW-1185">Reference proteome</keyword>
<evidence type="ECO:0000313" key="26">
    <source>
        <dbReference type="RefSeq" id="XP_051860566.1"/>
    </source>
</evidence>
<feature type="binding site" evidence="19">
    <location>
        <position position="295"/>
    </location>
    <ligand>
        <name>Zn(2+)</name>
        <dbReference type="ChEBI" id="CHEBI:29105"/>
        <label>1</label>
    </ligand>
</feature>
<feature type="binding site" evidence="19">
    <location>
        <position position="241"/>
    </location>
    <ligand>
        <name>Zn(2+)</name>
        <dbReference type="ChEBI" id="CHEBI:29105"/>
        <label>1</label>
    </ligand>
</feature>
<evidence type="ECO:0000313" key="24">
    <source>
        <dbReference type="RefSeq" id="XP_034107642.1"/>
    </source>
</evidence>
<evidence type="ECO:0000256" key="1">
    <source>
        <dbReference type="ARBA" id="ARBA00004477"/>
    </source>
</evidence>
<feature type="binding site" description="axial binding residue" evidence="20">
    <location>
        <position position="57"/>
    </location>
    <ligand>
        <name>heme</name>
        <dbReference type="ChEBI" id="CHEBI:30413"/>
    </ligand>
    <ligandPart>
        <name>Fe</name>
        <dbReference type="ChEBI" id="CHEBI:18248"/>
    </ligandPart>
</feature>
<keyword evidence="7 21" id="KW-0812">Transmembrane</keyword>
<keyword evidence="6 20" id="KW-0349">Heme</keyword>
<dbReference type="GO" id="GO:0005506">
    <property type="term" value="F:iron ion binding"/>
    <property type="evidence" value="ECO:0007669"/>
    <property type="project" value="UniProtKB-UniRule"/>
</dbReference>
<keyword evidence="13 18" id="KW-0560">Oxidoreductase</keyword>
<dbReference type="GO" id="GO:0005789">
    <property type="term" value="C:endoplasmic reticulum membrane"/>
    <property type="evidence" value="ECO:0007669"/>
    <property type="project" value="UniProtKB-SubCell"/>
</dbReference>
<dbReference type="GO" id="GO:0006633">
    <property type="term" value="P:fatty acid biosynthetic process"/>
    <property type="evidence" value="ECO:0007669"/>
    <property type="project" value="UniProtKB-KW"/>
</dbReference>
<feature type="binding site" evidence="19">
    <location>
        <position position="240"/>
    </location>
    <ligand>
        <name>Zn(2+)</name>
        <dbReference type="ChEBI" id="CHEBI:29105"/>
        <label>1</label>
    </ligand>
</feature>
<dbReference type="InterPro" id="IPR014430">
    <property type="entry name" value="Scs7"/>
</dbReference>
<feature type="binding site" evidence="19">
    <location>
        <position position="213"/>
    </location>
    <ligand>
        <name>Zn(2+)</name>
        <dbReference type="ChEBI" id="CHEBI:29105"/>
        <label>1</label>
    </ligand>
</feature>
<keyword evidence="11 19" id="KW-0862">Zinc</keyword>
<evidence type="ECO:0000256" key="9">
    <source>
        <dbReference type="ARBA" id="ARBA00022824"/>
    </source>
</evidence>
<dbReference type="EC" id="1.-.-.-" evidence="18"/>
<evidence type="ECO:0000256" key="15">
    <source>
        <dbReference type="ARBA" id="ARBA00023098"/>
    </source>
</evidence>
<evidence type="ECO:0000256" key="5">
    <source>
        <dbReference type="ARBA" id="ARBA00022516"/>
    </source>
</evidence>
<keyword evidence="5 18" id="KW-0444">Lipid biosynthesis</keyword>
<feature type="transmembrane region" description="Helical" evidence="21">
    <location>
        <begin position="279"/>
        <end position="298"/>
    </location>
</feature>
<keyword evidence="9 18" id="KW-0256">Endoplasmic reticulum</keyword>
<protein>
    <recommendedName>
        <fullName evidence="18">Fatty acid 2-hydroxylase</fullName>
        <ecNumber evidence="18">1.-.-.-</ecNumber>
    </recommendedName>
</protein>
<feature type="domain" description="Cytochrome b5 heme-binding" evidence="22">
    <location>
        <begin position="1"/>
        <end position="74"/>
    </location>
</feature>
<dbReference type="Pfam" id="PF00173">
    <property type="entry name" value="Cyt-b5"/>
    <property type="match status" value="1"/>
</dbReference>
<keyword evidence="17 18" id="KW-0275">Fatty acid biosynthesis</keyword>
<feature type="binding site" evidence="19">
    <location>
        <position position="299"/>
    </location>
    <ligand>
        <name>Zn(2+)</name>
        <dbReference type="ChEBI" id="CHEBI:29105"/>
        <label>1</label>
    </ligand>
</feature>
<evidence type="ECO:0000256" key="19">
    <source>
        <dbReference type="PIRSR" id="PIRSR005149-1"/>
    </source>
</evidence>
<name>A0A6P8X2S2_DROAB</name>
<evidence type="ECO:0000256" key="12">
    <source>
        <dbReference type="ARBA" id="ARBA00022989"/>
    </source>
</evidence>
<evidence type="ECO:0000313" key="23">
    <source>
        <dbReference type="Proteomes" id="UP000515160"/>
    </source>
</evidence>
<dbReference type="PANTHER" id="PTHR12863:SF1">
    <property type="entry name" value="FATTY ACID 2-HYDROXYLASE"/>
    <property type="match status" value="1"/>
</dbReference>
<feature type="binding site" evidence="19">
    <location>
        <position position="316"/>
    </location>
    <ligand>
        <name>Zn(2+)</name>
        <dbReference type="ChEBI" id="CHEBI:29105"/>
        <label>1</label>
    </ligand>
</feature>
<reference evidence="24 25" key="1">
    <citation type="submission" date="2025-04" db="UniProtKB">
        <authorList>
            <consortium name="RefSeq"/>
        </authorList>
    </citation>
    <scope>IDENTIFICATION</scope>
    <source>
        <strain evidence="24 25">15112-1751.03</strain>
        <tissue evidence="24 25">Whole Adult</tissue>
    </source>
</reference>
<evidence type="ECO:0000256" key="10">
    <source>
        <dbReference type="ARBA" id="ARBA00022832"/>
    </source>
</evidence>
<keyword evidence="14 18" id="KW-0408">Iron</keyword>
<dbReference type="PIRSF" id="PIRSF005149">
    <property type="entry name" value="IPC-B_HD"/>
    <property type="match status" value="1"/>
</dbReference>
<dbReference type="InterPro" id="IPR018506">
    <property type="entry name" value="Cyt_B5_heme-BS"/>
</dbReference>
<dbReference type="CTD" id="79152"/>
<evidence type="ECO:0000256" key="7">
    <source>
        <dbReference type="ARBA" id="ARBA00022692"/>
    </source>
</evidence>
<evidence type="ECO:0000256" key="17">
    <source>
        <dbReference type="ARBA" id="ARBA00023160"/>
    </source>
</evidence>
<dbReference type="InterPro" id="IPR001199">
    <property type="entry name" value="Cyt_B5-like_heme/steroid-bd"/>
</dbReference>
<evidence type="ECO:0000256" key="13">
    <source>
        <dbReference type="ARBA" id="ARBA00023002"/>
    </source>
</evidence>
<comment type="cofactor">
    <cofactor evidence="20">
        <name>Fe cation</name>
        <dbReference type="ChEBI" id="CHEBI:24875"/>
    </cofactor>
</comment>
<comment type="pathway">
    <text evidence="2">Sphingolipid metabolism.</text>
</comment>
<comment type="cofactor">
    <cofactor evidence="18 19">
        <name>Zn(2+)</name>
        <dbReference type="ChEBI" id="CHEBI:29105"/>
    </cofactor>
    <text evidence="18 19">Binds 2 Zn(2+) ions per subunit that likely form a catalytic dimetal center.</text>
</comment>
<evidence type="ECO:0000256" key="18">
    <source>
        <dbReference type="PIRNR" id="PIRNR005149"/>
    </source>
</evidence>
<dbReference type="FunFam" id="3.10.120.10:FF:000030">
    <property type="entry name" value="Fatty acid 2-hydroxylase"/>
    <property type="match status" value="1"/>
</dbReference>
<evidence type="ECO:0000256" key="2">
    <source>
        <dbReference type="ARBA" id="ARBA00004991"/>
    </source>
</evidence>